<evidence type="ECO:0000313" key="3">
    <source>
        <dbReference type="EMBL" id="MBL1219405.1"/>
    </source>
</evidence>
<dbReference type="InterPro" id="IPR008640">
    <property type="entry name" value="Adhesin_Head_dom"/>
</dbReference>
<dbReference type="Proteomes" id="UP000661696">
    <property type="component" value="Unassembled WGS sequence"/>
</dbReference>
<organism evidence="3 4">
    <name type="scientific">Chryseobacterium endalhagicum</name>
    <dbReference type="NCBI Taxonomy" id="2797638"/>
    <lineage>
        <taxon>Bacteria</taxon>
        <taxon>Pseudomonadati</taxon>
        <taxon>Bacteroidota</taxon>
        <taxon>Flavobacteriia</taxon>
        <taxon>Flavobacteriales</taxon>
        <taxon>Weeksellaceae</taxon>
        <taxon>Chryseobacterium group</taxon>
        <taxon>Chryseobacterium</taxon>
    </lineage>
</organism>
<protein>
    <recommendedName>
        <fullName evidence="2">Trimeric autotransporter adhesin YadA-like head domain-containing protein</fullName>
    </recommendedName>
</protein>
<dbReference type="Gene3D" id="2.150.10.10">
    <property type="entry name" value="Serralysin-like metalloprotease, C-terminal"/>
    <property type="match status" value="1"/>
</dbReference>
<comment type="caution">
    <text evidence="3">The sequence shown here is derived from an EMBL/GenBank/DDBJ whole genome shotgun (WGS) entry which is preliminary data.</text>
</comment>
<reference evidence="3 4" key="1">
    <citation type="submission" date="2020-12" db="EMBL/GenBank/DDBJ databases">
        <title>Chryseobacterium endoalhailicus sp. nov., isolated from seed of leguminous plant.</title>
        <authorList>
            <person name="Zhang X."/>
        </authorList>
    </citation>
    <scope>NUCLEOTIDE SEQUENCE [LARGE SCALE GENOMIC DNA]</scope>
    <source>
        <strain evidence="3 4">L7</strain>
    </source>
</reference>
<dbReference type="RefSeq" id="WP_202088565.1">
    <property type="nucleotide sequence ID" value="NZ_JAELVM010000001.1"/>
</dbReference>
<name>A0ABS1Q9X3_9FLAO</name>
<evidence type="ECO:0000259" key="2">
    <source>
        <dbReference type="Pfam" id="PF05658"/>
    </source>
</evidence>
<proteinExistence type="predicted"/>
<sequence>MKNRLLTLAAFSLYFGASAQVGINTNQGQATLDVVGSPSITTRMDGIIAPRLTETELNKKTYGTGQTGALVYVTLADIAPSAQTVNVTTPGYYYFDGALWQKQTGTEWQVKGNAAGEIATSTEVLAAAPVSGNYLGTKGAADLVVITANKVHAVLDQAGALTGGGEAASTLSWGNTNTINATSNNIALGRGNTATASAANFPAVAIGSANIVAGGGKAFGVGNSTLSTNNFAIGGLNKTGNSVAVALGYSNDSSNGGFAFGANNVTNVNGFAMGSNNEVTQDRSVAIGIGAKAAGDQSVYANKVHAFFSPANATDTVLGINMVPAATAGAAGAAIQMKGFASAANASCTAAMEGSIRYNSTTKVHEGCNGTNWKALY</sequence>
<feature type="signal peptide" evidence="1">
    <location>
        <begin position="1"/>
        <end position="19"/>
    </location>
</feature>
<evidence type="ECO:0000313" key="4">
    <source>
        <dbReference type="Proteomes" id="UP000661696"/>
    </source>
</evidence>
<keyword evidence="4" id="KW-1185">Reference proteome</keyword>
<dbReference type="InterPro" id="IPR011049">
    <property type="entry name" value="Serralysin-like_metalloprot_C"/>
</dbReference>
<gene>
    <name evidence="3" type="ORF">JET18_01070</name>
</gene>
<keyword evidence="1" id="KW-0732">Signal</keyword>
<accession>A0ABS1Q9X3</accession>
<feature type="domain" description="Trimeric autotransporter adhesin YadA-like head" evidence="2">
    <location>
        <begin position="282"/>
        <end position="299"/>
    </location>
</feature>
<dbReference type="SUPFAM" id="SSF101967">
    <property type="entry name" value="Adhesin YadA, collagen-binding domain"/>
    <property type="match status" value="1"/>
</dbReference>
<dbReference type="Pfam" id="PF05658">
    <property type="entry name" value="YadA_head"/>
    <property type="match status" value="1"/>
</dbReference>
<evidence type="ECO:0000256" key="1">
    <source>
        <dbReference type="SAM" id="SignalP"/>
    </source>
</evidence>
<dbReference type="EMBL" id="JAELVM010000001">
    <property type="protein sequence ID" value="MBL1219405.1"/>
    <property type="molecule type" value="Genomic_DNA"/>
</dbReference>
<feature type="chain" id="PRO_5047014605" description="Trimeric autotransporter adhesin YadA-like head domain-containing protein" evidence="1">
    <location>
        <begin position="20"/>
        <end position="377"/>
    </location>
</feature>